<gene>
    <name evidence="1" type="ORF">BET01_00820</name>
</gene>
<evidence type="ECO:0000313" key="1">
    <source>
        <dbReference type="EMBL" id="RKD34931.1"/>
    </source>
</evidence>
<evidence type="ECO:0000313" key="2">
    <source>
        <dbReference type="Proteomes" id="UP000284277"/>
    </source>
</evidence>
<organism evidence="1 2">
    <name type="scientific">Lacrimispora algidixylanolytica</name>
    <dbReference type="NCBI Taxonomy" id="94868"/>
    <lineage>
        <taxon>Bacteria</taxon>
        <taxon>Bacillati</taxon>
        <taxon>Bacillota</taxon>
        <taxon>Clostridia</taxon>
        <taxon>Lachnospirales</taxon>
        <taxon>Lachnospiraceae</taxon>
        <taxon>Lacrimispora</taxon>
    </lineage>
</organism>
<dbReference type="AlphaFoldDB" id="A0A419TBS4"/>
<dbReference type="PROSITE" id="PS51257">
    <property type="entry name" value="PROKAR_LIPOPROTEIN"/>
    <property type="match status" value="1"/>
</dbReference>
<comment type="caution">
    <text evidence="1">The sequence shown here is derived from an EMBL/GenBank/DDBJ whole genome shotgun (WGS) entry which is preliminary data.</text>
</comment>
<reference evidence="1 2" key="1">
    <citation type="submission" date="2016-08" db="EMBL/GenBank/DDBJ databases">
        <title>A new outlook on sporulation: Clostridium algidixylanolyticum.</title>
        <authorList>
            <person name="Poppleton D.I."/>
            <person name="Gribaldo S."/>
        </authorList>
    </citation>
    <scope>NUCLEOTIDE SEQUENCE [LARGE SCALE GENOMIC DNA]</scope>
    <source>
        <strain evidence="1 2">SPL73</strain>
    </source>
</reference>
<keyword evidence="2" id="KW-1185">Reference proteome</keyword>
<evidence type="ECO:0008006" key="3">
    <source>
        <dbReference type="Google" id="ProtNLM"/>
    </source>
</evidence>
<accession>A0A419TBS4</accession>
<dbReference type="RefSeq" id="WP_120194865.1">
    <property type="nucleotide sequence ID" value="NZ_MCIA01000001.1"/>
</dbReference>
<dbReference type="SUPFAM" id="SSF69318">
    <property type="entry name" value="Integrin alpha N-terminal domain"/>
    <property type="match status" value="1"/>
</dbReference>
<sequence>MKLKYANMIPLLLTGVILLTGCKNTEKQNTISQPPKDDIAAIGAFLPSGSELLVPENAAKKQSIFLSAQAGMEAREAFLLYRNTTDNRQAHLVYLTKENGTWKIKEDMETGYLGFDTFELTDLDGDGVKEAIVGGAVSNTGHDNQLAIYKLEKDKLTKTSELNYDALSIADYTKDQIPDIMAITKKQDNTSAAGLYSYEKGNLKLLSQIDLDPQGFFEHAVFGTLADGEKALFADSGMGAHSMLTEIIVYQNGNLEKVGDPLDHVLLKEYPIYSRDINGDGIIEVGGMYIPKGYEDAAFAEIPFIDTYQDYKLDGTFQVVEERYTDQGQHFYISFPKELYEGVTVKRKDNEVLLLSTQGDTVLFQVKWAANNSLPSNAVVLGKTKETSFYTELKEETKIPTSAFHLMEEELN</sequence>
<dbReference type="InterPro" id="IPR028994">
    <property type="entry name" value="Integrin_alpha_N"/>
</dbReference>
<dbReference type="Proteomes" id="UP000284277">
    <property type="component" value="Unassembled WGS sequence"/>
</dbReference>
<dbReference type="OrthoDB" id="1743319at2"/>
<proteinExistence type="predicted"/>
<protein>
    <recommendedName>
        <fullName evidence="3">VCBS repeat-containing protein</fullName>
    </recommendedName>
</protein>
<dbReference type="EMBL" id="MCIA01000001">
    <property type="protein sequence ID" value="RKD34931.1"/>
    <property type="molecule type" value="Genomic_DNA"/>
</dbReference>
<name>A0A419TBS4_9FIRM</name>